<evidence type="ECO:0000256" key="4">
    <source>
        <dbReference type="ARBA" id="ARBA00022801"/>
    </source>
</evidence>
<feature type="region of interest" description="Disordered" evidence="9">
    <location>
        <begin position="208"/>
        <end position="237"/>
    </location>
</feature>
<name>A0ABX0FQY7_9BURK</name>
<evidence type="ECO:0000256" key="6">
    <source>
        <dbReference type="ARBA" id="ARBA00023125"/>
    </source>
</evidence>
<evidence type="ECO:0000256" key="9">
    <source>
        <dbReference type="SAM" id="MobiDB-lite"/>
    </source>
</evidence>
<keyword evidence="11" id="KW-1185">Reference proteome</keyword>
<dbReference type="Proteomes" id="UP000666369">
    <property type="component" value="Unassembled WGS sequence"/>
</dbReference>
<dbReference type="RefSeq" id="WP_166106755.1">
    <property type="nucleotide sequence ID" value="NZ_JAADJT010000010.1"/>
</dbReference>
<keyword evidence="5" id="KW-0190">Covalent protein-DNA linkage</keyword>
<evidence type="ECO:0000256" key="5">
    <source>
        <dbReference type="ARBA" id="ARBA00023124"/>
    </source>
</evidence>
<accession>A0ABX0FQY7</accession>
<dbReference type="EMBL" id="JAADJT010000010">
    <property type="protein sequence ID" value="NGZ86924.1"/>
    <property type="molecule type" value="Genomic_DNA"/>
</dbReference>
<keyword evidence="3" id="KW-0227">DNA damage</keyword>
<reference evidence="11" key="2">
    <citation type="submission" date="2023-07" db="EMBL/GenBank/DDBJ databases">
        <title>Duganella aceri sp. nov., isolated from tree sap.</title>
        <authorList>
            <person name="Kim I.S."/>
        </authorList>
    </citation>
    <scope>NUCLEOTIDE SEQUENCE [LARGE SCALE GENOMIC DNA]</scope>
    <source>
        <strain evidence="11">SAP-35</strain>
    </source>
</reference>
<comment type="similarity">
    <text evidence="1 8">Belongs to the SOS response-associated peptidase family.</text>
</comment>
<organism evidence="10 11">
    <name type="scientific">Duganella aceris</name>
    <dbReference type="NCBI Taxonomy" id="2703883"/>
    <lineage>
        <taxon>Bacteria</taxon>
        <taxon>Pseudomonadati</taxon>
        <taxon>Pseudomonadota</taxon>
        <taxon>Betaproteobacteria</taxon>
        <taxon>Burkholderiales</taxon>
        <taxon>Oxalobacteraceae</taxon>
        <taxon>Telluria group</taxon>
        <taxon>Duganella</taxon>
    </lineage>
</organism>
<comment type="caution">
    <text evidence="10">The sequence shown here is derived from an EMBL/GenBank/DDBJ whole genome shotgun (WGS) entry which is preliminary data.</text>
</comment>
<dbReference type="Gene3D" id="3.90.1680.10">
    <property type="entry name" value="SOS response associated peptidase-like"/>
    <property type="match status" value="1"/>
</dbReference>
<evidence type="ECO:0000256" key="8">
    <source>
        <dbReference type="RuleBase" id="RU364100"/>
    </source>
</evidence>
<dbReference type="Pfam" id="PF02586">
    <property type="entry name" value="SRAP"/>
    <property type="match status" value="1"/>
</dbReference>
<reference evidence="10 11" key="1">
    <citation type="submission" date="2020-01" db="EMBL/GenBank/DDBJ databases">
        <authorList>
            <person name="Lee S.D."/>
        </authorList>
    </citation>
    <scope>NUCLEOTIDE SEQUENCE [LARGE SCALE GENOMIC DNA]</scope>
    <source>
        <strain evidence="10 11">SAP-35</strain>
    </source>
</reference>
<evidence type="ECO:0000256" key="3">
    <source>
        <dbReference type="ARBA" id="ARBA00022763"/>
    </source>
</evidence>
<keyword evidence="6" id="KW-0238">DNA-binding</keyword>
<gene>
    <name evidence="10" type="ORF">GW587_21990</name>
</gene>
<protein>
    <recommendedName>
        <fullName evidence="8">Abasic site processing protein</fullName>
        <ecNumber evidence="8">3.4.-.-</ecNumber>
    </recommendedName>
</protein>
<evidence type="ECO:0000256" key="1">
    <source>
        <dbReference type="ARBA" id="ARBA00008136"/>
    </source>
</evidence>
<evidence type="ECO:0000313" key="10">
    <source>
        <dbReference type="EMBL" id="NGZ86924.1"/>
    </source>
</evidence>
<dbReference type="InterPro" id="IPR003738">
    <property type="entry name" value="SRAP"/>
</dbReference>
<evidence type="ECO:0000313" key="11">
    <source>
        <dbReference type="Proteomes" id="UP000666369"/>
    </source>
</evidence>
<dbReference type="SUPFAM" id="SSF143081">
    <property type="entry name" value="BB1717-like"/>
    <property type="match status" value="1"/>
</dbReference>
<sequence>MCINFRPPDPAMLEAVMGVIIDLNDGGFWEDDTFKDRLAPIVRRGADGQREGLLASYGAVPQKRIPPGVKKFDTMNARSETVGEKRSYARPWQQQQLCLVPMISFDEPCYETGKAEWWRIAMADKAMFAVAGLWREWDGEHGPEASFTQLTINADDHPLMGRFHKPGDEKRTLVIVPQDEWEDWLDCKDPEYARGFLRRYPAELMTSWPSPRTPRAKKPKPETAPAPPQAVNLDFGF</sequence>
<dbReference type="EC" id="3.4.-.-" evidence="8"/>
<dbReference type="PANTHER" id="PTHR13604:SF0">
    <property type="entry name" value="ABASIC SITE PROCESSING PROTEIN HMCES"/>
    <property type="match status" value="1"/>
</dbReference>
<keyword evidence="2 8" id="KW-0645">Protease</keyword>
<keyword evidence="7" id="KW-0456">Lyase</keyword>
<proteinExistence type="inferred from homology"/>
<keyword evidence="4 8" id="KW-0378">Hydrolase</keyword>
<dbReference type="PANTHER" id="PTHR13604">
    <property type="entry name" value="DC12-RELATED"/>
    <property type="match status" value="1"/>
</dbReference>
<evidence type="ECO:0000256" key="7">
    <source>
        <dbReference type="ARBA" id="ARBA00023239"/>
    </source>
</evidence>
<evidence type="ECO:0000256" key="2">
    <source>
        <dbReference type="ARBA" id="ARBA00022670"/>
    </source>
</evidence>
<dbReference type="InterPro" id="IPR036590">
    <property type="entry name" value="SRAP-like"/>
</dbReference>